<dbReference type="KEGG" id="ccro:CMC5_017250"/>
<accession>A0A0K1E9R9</accession>
<feature type="transmembrane region" description="Helical" evidence="1">
    <location>
        <begin position="31"/>
        <end position="53"/>
    </location>
</feature>
<dbReference type="AlphaFoldDB" id="A0A0K1E9R9"/>
<dbReference type="Pfam" id="PF09335">
    <property type="entry name" value="VTT_dom"/>
    <property type="match status" value="1"/>
</dbReference>
<keyword evidence="1" id="KW-0812">Transmembrane</keyword>
<feature type="transmembrane region" description="Helical" evidence="1">
    <location>
        <begin position="183"/>
        <end position="202"/>
    </location>
</feature>
<evidence type="ECO:0000256" key="1">
    <source>
        <dbReference type="SAM" id="Phobius"/>
    </source>
</evidence>
<organism evidence="3 4">
    <name type="scientific">Chondromyces crocatus</name>
    <dbReference type="NCBI Taxonomy" id="52"/>
    <lineage>
        <taxon>Bacteria</taxon>
        <taxon>Pseudomonadati</taxon>
        <taxon>Myxococcota</taxon>
        <taxon>Polyangia</taxon>
        <taxon>Polyangiales</taxon>
        <taxon>Polyangiaceae</taxon>
        <taxon>Chondromyces</taxon>
    </lineage>
</organism>
<name>A0A0K1E9R9_CHOCO</name>
<dbReference type="InterPro" id="IPR032816">
    <property type="entry name" value="VTT_dom"/>
</dbReference>
<protein>
    <submittedName>
        <fullName evidence="3">Membrane protein</fullName>
    </submittedName>
</protein>
<keyword evidence="1" id="KW-1133">Transmembrane helix</keyword>
<proteinExistence type="predicted"/>
<keyword evidence="4" id="KW-1185">Reference proteome</keyword>
<keyword evidence="1" id="KW-0472">Membrane</keyword>
<feature type="transmembrane region" description="Helical" evidence="1">
    <location>
        <begin position="65"/>
        <end position="85"/>
    </location>
</feature>
<dbReference type="EMBL" id="CP012159">
    <property type="protein sequence ID" value="AKT37584.1"/>
    <property type="molecule type" value="Genomic_DNA"/>
</dbReference>
<feature type="transmembrane region" description="Helical" evidence="1">
    <location>
        <begin position="152"/>
        <end position="177"/>
    </location>
</feature>
<reference evidence="3 4" key="1">
    <citation type="submission" date="2015-07" db="EMBL/GenBank/DDBJ databases">
        <title>Genome analysis of myxobacterium Chondromyces crocatus Cm c5 reveals a high potential for natural compound synthesis and the genetic basis for the loss of fruiting body formation.</title>
        <authorList>
            <person name="Zaburannyi N."/>
            <person name="Bunk B."/>
            <person name="Maier J."/>
            <person name="Overmann J."/>
            <person name="Mueller R."/>
        </authorList>
    </citation>
    <scope>NUCLEOTIDE SEQUENCE [LARGE SCALE GENOMIC DNA]</scope>
    <source>
        <strain evidence="3 4">Cm c5</strain>
    </source>
</reference>
<dbReference type="InterPro" id="IPR051311">
    <property type="entry name" value="DedA_domain"/>
</dbReference>
<evidence type="ECO:0000313" key="3">
    <source>
        <dbReference type="EMBL" id="AKT37584.1"/>
    </source>
</evidence>
<evidence type="ECO:0000259" key="2">
    <source>
        <dbReference type="Pfam" id="PF09335"/>
    </source>
</evidence>
<sequence length="210" mass="22880">MMSSPPESTPVAPAAPVETKRTSRRQDLLRAILQLVLSLVVLAGAVAAVGYLLRDELNALGGAFVKHFGIAGMFVGTFIADAFSFPIPPQFYMLTAITAGSSQVGAMAAICVASLLAGQTGYHLAGRIARVEFICRRIDLFRPKIDRLFERYGYWAIAVGSLTPIPFSVLCYLSGLYRIPPKLFTVLLLFRVPRLILFYALIRLGWAQGA</sequence>
<dbReference type="Proteomes" id="UP000067626">
    <property type="component" value="Chromosome"/>
</dbReference>
<dbReference type="PANTHER" id="PTHR42709:SF11">
    <property type="entry name" value="DEDA FAMILY PROTEIN"/>
    <property type="match status" value="1"/>
</dbReference>
<dbReference type="PANTHER" id="PTHR42709">
    <property type="entry name" value="ALKALINE PHOSPHATASE LIKE PROTEIN"/>
    <property type="match status" value="1"/>
</dbReference>
<evidence type="ECO:0000313" key="4">
    <source>
        <dbReference type="Proteomes" id="UP000067626"/>
    </source>
</evidence>
<dbReference type="GO" id="GO:0005886">
    <property type="term" value="C:plasma membrane"/>
    <property type="evidence" value="ECO:0007669"/>
    <property type="project" value="TreeGrafter"/>
</dbReference>
<gene>
    <name evidence="3" type="ORF">CMC5_017250</name>
</gene>
<feature type="transmembrane region" description="Helical" evidence="1">
    <location>
        <begin position="91"/>
        <end position="117"/>
    </location>
</feature>
<feature type="domain" description="VTT" evidence="2">
    <location>
        <begin position="92"/>
        <end position="201"/>
    </location>
</feature>
<dbReference type="STRING" id="52.CMC5_017250"/>